<dbReference type="PROSITE" id="PS51457">
    <property type="entry name" value="BEN"/>
    <property type="match status" value="1"/>
</dbReference>
<feature type="compositionally biased region" description="Low complexity" evidence="1">
    <location>
        <begin position="377"/>
        <end position="415"/>
    </location>
</feature>
<protein>
    <submittedName>
        <fullName evidence="4">Uncharacterized protein LOC113214092</fullName>
    </submittedName>
</protein>
<feature type="domain" description="BEN" evidence="2">
    <location>
        <begin position="255"/>
        <end position="379"/>
    </location>
</feature>
<feature type="compositionally biased region" description="Basic and acidic residues" evidence="1">
    <location>
        <begin position="114"/>
        <end position="136"/>
    </location>
</feature>
<gene>
    <name evidence="4" type="primary">LOC113214092</name>
</gene>
<dbReference type="OrthoDB" id="10630115at2759"/>
<dbReference type="Proteomes" id="UP000504606">
    <property type="component" value="Unplaced"/>
</dbReference>
<dbReference type="KEGG" id="foc:113214092"/>
<sequence>MPQHCLVHWVNESTWDVLPITKVPSEHRFVGALSMLTWTDGEEYLGKIVAINSDMDKIEAEERKLYKEMKEKEKANPSQKRKSKERKKVPGVASEKEVRKALGEKPVLSGPQEAAKKLANAERKKKEQARMLVEKSEDGKLLETAVKKRLDFNEEQPNKPSSEKPKPSHDLMSDEEIDSDVELQVGKDVPLETAPVDLPAVMQVDELVVAKNSGNENEECGQNSSKSLKELFGNFNTEQFLRALMTELGFESEPPPSITPSKSSDGFAKPQMFENQKMVPLKKGFTLLILKSGRNKLIVDTKSQKTPTVFVRKTLTELYGEDQLSQMTALGRKRDKLGISPHDLNAIYGFVNDHCNDKITWKEFITCINKKCGSIKSPLDSSKSKKASSTKSIKSPKKTVGSSSPKKSPLKSVGSNTPKKSPRKVNLGPITPKKTPNKTPAEQFIVTDIGPAPPTATVVPNASDAPMPSMPQSQQWLWPTQRQNAIPNQQAAVHHLSAPTYPEPSAAQPVYQQQQSNYSHYYQQNYPQQTFHAPPESYYPQYPGWDDRQSSNGNGY</sequence>
<dbReference type="GO" id="GO:0003677">
    <property type="term" value="F:DNA binding"/>
    <property type="evidence" value="ECO:0007669"/>
    <property type="project" value="InterPro"/>
</dbReference>
<evidence type="ECO:0000256" key="1">
    <source>
        <dbReference type="SAM" id="MobiDB-lite"/>
    </source>
</evidence>
<feature type="compositionally biased region" description="Basic residues" evidence="1">
    <location>
        <begin position="79"/>
        <end position="89"/>
    </location>
</feature>
<dbReference type="InterPro" id="IPR018379">
    <property type="entry name" value="BEN_domain"/>
</dbReference>
<feature type="region of interest" description="Disordered" evidence="1">
    <location>
        <begin position="69"/>
        <end position="136"/>
    </location>
</feature>
<keyword evidence="3" id="KW-1185">Reference proteome</keyword>
<reference evidence="4" key="1">
    <citation type="submission" date="2025-08" db="UniProtKB">
        <authorList>
            <consortium name="RefSeq"/>
        </authorList>
    </citation>
    <scope>IDENTIFICATION</scope>
    <source>
        <tissue evidence="4">Whole organism</tissue>
    </source>
</reference>
<feature type="compositionally biased region" description="Basic and acidic residues" evidence="1">
    <location>
        <begin position="161"/>
        <end position="172"/>
    </location>
</feature>
<feature type="compositionally biased region" description="Low complexity" evidence="1">
    <location>
        <begin position="511"/>
        <end position="529"/>
    </location>
</feature>
<feature type="region of interest" description="Disordered" evidence="1">
    <location>
        <begin position="149"/>
        <end position="172"/>
    </location>
</feature>
<dbReference type="RefSeq" id="XP_026289144.1">
    <property type="nucleotide sequence ID" value="XM_026433359.2"/>
</dbReference>
<dbReference type="AlphaFoldDB" id="A0A6J1T6A4"/>
<feature type="region of interest" description="Disordered" evidence="1">
    <location>
        <begin position="377"/>
        <end position="439"/>
    </location>
</feature>
<dbReference type="GeneID" id="113214092"/>
<evidence type="ECO:0000313" key="3">
    <source>
        <dbReference type="Proteomes" id="UP000504606"/>
    </source>
</evidence>
<feature type="region of interest" description="Disordered" evidence="1">
    <location>
        <begin position="488"/>
        <end position="556"/>
    </location>
</feature>
<accession>A0A6J1T6A4</accession>
<organism evidence="3 4">
    <name type="scientific">Frankliniella occidentalis</name>
    <name type="common">Western flower thrips</name>
    <name type="synonym">Euthrips occidentalis</name>
    <dbReference type="NCBI Taxonomy" id="133901"/>
    <lineage>
        <taxon>Eukaryota</taxon>
        <taxon>Metazoa</taxon>
        <taxon>Ecdysozoa</taxon>
        <taxon>Arthropoda</taxon>
        <taxon>Hexapoda</taxon>
        <taxon>Insecta</taxon>
        <taxon>Pterygota</taxon>
        <taxon>Neoptera</taxon>
        <taxon>Paraneoptera</taxon>
        <taxon>Thysanoptera</taxon>
        <taxon>Terebrantia</taxon>
        <taxon>Thripoidea</taxon>
        <taxon>Thripidae</taxon>
        <taxon>Frankliniella</taxon>
    </lineage>
</organism>
<evidence type="ECO:0000259" key="2">
    <source>
        <dbReference type="PROSITE" id="PS51457"/>
    </source>
</evidence>
<feature type="compositionally biased region" description="Basic and acidic residues" evidence="1">
    <location>
        <begin position="94"/>
        <end position="103"/>
    </location>
</feature>
<name>A0A6J1T6A4_FRAOC</name>
<evidence type="ECO:0000313" key="4">
    <source>
        <dbReference type="RefSeq" id="XP_026289144.1"/>
    </source>
</evidence>
<proteinExistence type="predicted"/>